<feature type="transmembrane region" description="Helical" evidence="7">
    <location>
        <begin position="560"/>
        <end position="581"/>
    </location>
</feature>
<feature type="transmembrane region" description="Helical" evidence="7">
    <location>
        <begin position="620"/>
        <end position="639"/>
    </location>
</feature>
<dbReference type="InterPro" id="IPR045069">
    <property type="entry name" value="MATE_euk"/>
</dbReference>
<feature type="transmembrane region" description="Helical" evidence="7">
    <location>
        <begin position="394"/>
        <end position="418"/>
    </location>
</feature>
<keyword evidence="3 7" id="KW-0812">Transmembrane</keyword>
<keyword evidence="4 7" id="KW-1133">Transmembrane helix</keyword>
<dbReference type="AlphaFoldDB" id="A0AAD9MBJ8"/>
<dbReference type="GO" id="GO:0016020">
    <property type="term" value="C:membrane"/>
    <property type="evidence" value="ECO:0007669"/>
    <property type="project" value="UniProtKB-SubCell"/>
</dbReference>
<dbReference type="InterPro" id="IPR002528">
    <property type="entry name" value="MATE_fam"/>
</dbReference>
<dbReference type="GO" id="GO:0015297">
    <property type="term" value="F:antiporter activity"/>
    <property type="evidence" value="ECO:0007669"/>
    <property type="project" value="InterPro"/>
</dbReference>
<dbReference type="EMBL" id="JAQQPM010000001">
    <property type="protein sequence ID" value="KAK2067006.1"/>
    <property type="molecule type" value="Genomic_DNA"/>
</dbReference>
<evidence type="ECO:0000313" key="9">
    <source>
        <dbReference type="Proteomes" id="UP001217918"/>
    </source>
</evidence>
<evidence type="ECO:0000256" key="2">
    <source>
        <dbReference type="ARBA" id="ARBA00010199"/>
    </source>
</evidence>
<name>A0AAD9MBJ8_9PEZI</name>
<feature type="transmembrane region" description="Helical" evidence="7">
    <location>
        <begin position="366"/>
        <end position="388"/>
    </location>
</feature>
<evidence type="ECO:0000313" key="8">
    <source>
        <dbReference type="EMBL" id="KAK2067006.1"/>
    </source>
</evidence>
<evidence type="ECO:0000256" key="5">
    <source>
        <dbReference type="ARBA" id="ARBA00023136"/>
    </source>
</evidence>
<feature type="compositionally biased region" description="Acidic residues" evidence="6">
    <location>
        <begin position="68"/>
        <end position="78"/>
    </location>
</feature>
<evidence type="ECO:0000256" key="4">
    <source>
        <dbReference type="ARBA" id="ARBA00022989"/>
    </source>
</evidence>
<keyword evidence="9" id="KW-1185">Reference proteome</keyword>
<dbReference type="GO" id="GO:0042910">
    <property type="term" value="F:xenobiotic transmembrane transporter activity"/>
    <property type="evidence" value="ECO:0007669"/>
    <property type="project" value="InterPro"/>
</dbReference>
<dbReference type="Pfam" id="PF01554">
    <property type="entry name" value="MatE"/>
    <property type="match status" value="2"/>
</dbReference>
<evidence type="ECO:0000256" key="1">
    <source>
        <dbReference type="ARBA" id="ARBA00004141"/>
    </source>
</evidence>
<dbReference type="GO" id="GO:1990961">
    <property type="term" value="P:xenobiotic detoxification by transmembrane export across the plasma membrane"/>
    <property type="evidence" value="ECO:0007669"/>
    <property type="project" value="InterPro"/>
</dbReference>
<organism evidence="8 9">
    <name type="scientific">Phyllachora maydis</name>
    <dbReference type="NCBI Taxonomy" id="1825666"/>
    <lineage>
        <taxon>Eukaryota</taxon>
        <taxon>Fungi</taxon>
        <taxon>Dikarya</taxon>
        <taxon>Ascomycota</taxon>
        <taxon>Pezizomycotina</taxon>
        <taxon>Sordariomycetes</taxon>
        <taxon>Sordariomycetidae</taxon>
        <taxon>Phyllachorales</taxon>
        <taxon>Phyllachoraceae</taxon>
        <taxon>Phyllachora</taxon>
    </lineage>
</organism>
<evidence type="ECO:0000256" key="3">
    <source>
        <dbReference type="ARBA" id="ARBA00022692"/>
    </source>
</evidence>
<comment type="subcellular location">
    <subcellularLocation>
        <location evidence="1">Membrane</location>
        <topology evidence="1">Multi-pass membrane protein</topology>
    </subcellularLocation>
</comment>
<dbReference type="Proteomes" id="UP001217918">
    <property type="component" value="Unassembled WGS sequence"/>
</dbReference>
<comment type="caution">
    <text evidence="8">The sequence shown here is derived from an EMBL/GenBank/DDBJ whole genome shotgun (WGS) entry which is preliminary data.</text>
</comment>
<sequence>MMRSLSLPRFAKNKAEEAHQGQSRRRQDGSFLSTSPLAKELVARDAAQCAEDEQPVDAHAVPMGSGSGDEDEDEDEDGVPGPVLYRRPAGIAYGSARPALGLNTLEEPVMTRLERHRSREAERSLLRDNHFLPPKHPVESKPGFLASLFASLFSTKVRKSRDDEEAAAAAVESAPTEATSLLGGDGQHQVAVLNGNLNEQWEAAVAAGQIQTTWQREAKTLMVYSRSLIVTFLLQYSINVASIFVVGHIGSVELGAVSLAAMTANITCYAPFQGLATSLDTLCAQAYGSGHKHLVGLQFQRMSLFLMTLVVPVSVLWLFAEPVLAALIPERETAVLAALYLRINILGTPAYVLFEAGKRFVQAQGLFHATTYVLLVASPINIFLNWLLVWKLELGFIGSPIAVVLTQNLLPLLLFLYVRRINGSQCWGGWTKRAFTNWGTMIRLALPGFIMVEAEWLAFEILTLASGQLGTSYLAAQSILTTTAATTFQLPFPLSIAASTRVANLIGANVVDAAKTCAKVTFVAGCLIGLFNCVVVLGVRHQLPLLFTQDAEVVAIVSEVLPFVAFMQVFDGLAAVANGLLRGIGRQDIGGYANLATYYVLALPISFGTCFGLGWKLSGLWTGVTVGLAVVAVVEYWFIYVSDWDRAARDAEHRNANG</sequence>
<feature type="transmembrane region" description="Helical" evidence="7">
    <location>
        <begin position="334"/>
        <end position="354"/>
    </location>
</feature>
<feature type="transmembrane region" description="Helical" evidence="7">
    <location>
        <begin position="520"/>
        <end position="540"/>
    </location>
</feature>
<protein>
    <recommendedName>
        <fullName evidence="10">MATE efflux family protein</fullName>
    </recommendedName>
</protein>
<comment type="similarity">
    <text evidence="2">Belongs to the multi antimicrobial extrusion (MATE) (TC 2.A.66.1) family.</text>
</comment>
<accession>A0AAD9MBJ8</accession>
<keyword evidence="5 7" id="KW-0472">Membrane</keyword>
<reference evidence="8" key="1">
    <citation type="journal article" date="2023" name="Mol. Plant Microbe Interact.">
        <title>Elucidating the Obligate Nature and Biological Capacity of an Invasive Fungal Corn Pathogen.</title>
        <authorList>
            <person name="MacCready J.S."/>
            <person name="Roggenkamp E.M."/>
            <person name="Gdanetz K."/>
            <person name="Chilvers M.I."/>
        </authorList>
    </citation>
    <scope>NUCLEOTIDE SEQUENCE</scope>
    <source>
        <strain evidence="8">PM02</strain>
    </source>
</reference>
<feature type="transmembrane region" description="Helical" evidence="7">
    <location>
        <begin position="304"/>
        <end position="328"/>
    </location>
</feature>
<feature type="transmembrane region" description="Helical" evidence="7">
    <location>
        <begin position="593"/>
        <end position="614"/>
    </location>
</feature>
<evidence type="ECO:0008006" key="10">
    <source>
        <dbReference type="Google" id="ProtNLM"/>
    </source>
</evidence>
<dbReference type="NCBIfam" id="TIGR00797">
    <property type="entry name" value="matE"/>
    <property type="match status" value="1"/>
</dbReference>
<evidence type="ECO:0000256" key="7">
    <source>
        <dbReference type="SAM" id="Phobius"/>
    </source>
</evidence>
<evidence type="ECO:0000256" key="6">
    <source>
        <dbReference type="SAM" id="MobiDB-lite"/>
    </source>
</evidence>
<feature type="region of interest" description="Disordered" evidence="6">
    <location>
        <begin position="1"/>
        <end position="86"/>
    </location>
</feature>
<proteinExistence type="inferred from homology"/>
<dbReference type="CDD" id="cd13132">
    <property type="entry name" value="MATE_eukaryotic"/>
    <property type="match status" value="1"/>
</dbReference>
<dbReference type="PANTHER" id="PTHR11206">
    <property type="entry name" value="MULTIDRUG RESISTANCE PROTEIN"/>
    <property type="match status" value="1"/>
</dbReference>
<gene>
    <name evidence="8" type="ORF">P8C59_000776</name>
</gene>